<gene>
    <name evidence="2" type="ORF">VNO80_26657</name>
</gene>
<dbReference type="EMBL" id="JAYMYR010000010">
    <property type="protein sequence ID" value="KAK7334891.1"/>
    <property type="molecule type" value="Genomic_DNA"/>
</dbReference>
<organism evidence="2 3">
    <name type="scientific">Phaseolus coccineus</name>
    <name type="common">Scarlet runner bean</name>
    <name type="synonym">Phaseolus multiflorus</name>
    <dbReference type="NCBI Taxonomy" id="3886"/>
    <lineage>
        <taxon>Eukaryota</taxon>
        <taxon>Viridiplantae</taxon>
        <taxon>Streptophyta</taxon>
        <taxon>Embryophyta</taxon>
        <taxon>Tracheophyta</taxon>
        <taxon>Spermatophyta</taxon>
        <taxon>Magnoliopsida</taxon>
        <taxon>eudicotyledons</taxon>
        <taxon>Gunneridae</taxon>
        <taxon>Pentapetalae</taxon>
        <taxon>rosids</taxon>
        <taxon>fabids</taxon>
        <taxon>Fabales</taxon>
        <taxon>Fabaceae</taxon>
        <taxon>Papilionoideae</taxon>
        <taxon>50 kb inversion clade</taxon>
        <taxon>NPAAA clade</taxon>
        <taxon>indigoferoid/millettioid clade</taxon>
        <taxon>Phaseoleae</taxon>
        <taxon>Phaseolus</taxon>
    </lineage>
</organism>
<comment type="caution">
    <text evidence="2">The sequence shown here is derived from an EMBL/GenBank/DDBJ whole genome shotgun (WGS) entry which is preliminary data.</text>
</comment>
<sequence length="168" mass="17791">MLKQQDHAEIPAFIDHLQVNSVGPTHPIQIALSNFVEAVEKFVVPFAKPNLICDQGRLSPAHVPEGEESSVANGLQVSNLKEGVLGVQKMEEAVMCASPVSCAMGGEHGDGRHVTQSLLQEGQLNFMSPNGKTDDQSSHPMEGHQANVINGGGGVFKGTVTDGNEDIV</sequence>
<dbReference type="AlphaFoldDB" id="A0AAN9LFF0"/>
<proteinExistence type="predicted"/>
<accession>A0AAN9LFF0</accession>
<evidence type="ECO:0000256" key="1">
    <source>
        <dbReference type="SAM" id="MobiDB-lite"/>
    </source>
</evidence>
<dbReference type="Proteomes" id="UP001374584">
    <property type="component" value="Unassembled WGS sequence"/>
</dbReference>
<evidence type="ECO:0000313" key="3">
    <source>
        <dbReference type="Proteomes" id="UP001374584"/>
    </source>
</evidence>
<protein>
    <submittedName>
        <fullName evidence="2">Uncharacterized protein</fullName>
    </submittedName>
</protein>
<feature type="region of interest" description="Disordered" evidence="1">
    <location>
        <begin position="148"/>
        <end position="168"/>
    </location>
</feature>
<evidence type="ECO:0000313" key="2">
    <source>
        <dbReference type="EMBL" id="KAK7334891.1"/>
    </source>
</evidence>
<name>A0AAN9LFF0_PHACN</name>
<reference evidence="2 3" key="1">
    <citation type="submission" date="2024-01" db="EMBL/GenBank/DDBJ databases">
        <title>The genomes of 5 underutilized Papilionoideae crops provide insights into root nodulation and disease resistanc.</title>
        <authorList>
            <person name="Jiang F."/>
        </authorList>
    </citation>
    <scope>NUCLEOTIDE SEQUENCE [LARGE SCALE GENOMIC DNA]</scope>
    <source>
        <strain evidence="2">JINMINGXINNONG_FW02</strain>
        <tissue evidence="2">Leaves</tissue>
    </source>
</reference>
<keyword evidence="3" id="KW-1185">Reference proteome</keyword>